<dbReference type="EMBL" id="JABWDJ010000786">
    <property type="protein sequence ID" value="NVB76712.1"/>
    <property type="molecule type" value="Genomic_DNA"/>
</dbReference>
<protein>
    <submittedName>
        <fullName evidence="2">Uncharacterized protein</fullName>
    </submittedName>
</protein>
<keyword evidence="1" id="KW-0812">Transmembrane</keyword>
<reference evidence="2 3" key="1">
    <citation type="submission" date="2020-04" db="EMBL/GenBank/DDBJ databases">
        <authorList>
            <person name="Pieper L."/>
        </authorList>
    </citation>
    <scope>NUCLEOTIDE SEQUENCE [LARGE SCALE GENOMIC DNA]</scope>
    <source>
        <strain evidence="2 3">B33</strain>
    </source>
</reference>
<organism evidence="2 3">
    <name type="scientific">Phocaeicola vulgatus</name>
    <name type="common">Bacteroides vulgatus</name>
    <dbReference type="NCBI Taxonomy" id="821"/>
    <lineage>
        <taxon>Bacteria</taxon>
        <taxon>Pseudomonadati</taxon>
        <taxon>Bacteroidota</taxon>
        <taxon>Bacteroidia</taxon>
        <taxon>Bacteroidales</taxon>
        <taxon>Bacteroidaceae</taxon>
        <taxon>Phocaeicola</taxon>
    </lineage>
</organism>
<name>A0A7Y6PJ04_PHOVU</name>
<feature type="transmembrane region" description="Helical" evidence="1">
    <location>
        <begin position="19"/>
        <end position="35"/>
    </location>
</feature>
<proteinExistence type="predicted"/>
<evidence type="ECO:0000256" key="1">
    <source>
        <dbReference type="SAM" id="Phobius"/>
    </source>
</evidence>
<comment type="caution">
    <text evidence="2">The sequence shown here is derived from an EMBL/GenBank/DDBJ whole genome shotgun (WGS) entry which is preliminary data.</text>
</comment>
<dbReference type="Proteomes" id="UP000524321">
    <property type="component" value="Unassembled WGS sequence"/>
</dbReference>
<keyword evidence="1" id="KW-0472">Membrane</keyword>
<gene>
    <name evidence="2" type="ORF">HUV05_25090</name>
</gene>
<sequence length="93" mass="10535">TGAAALVLASYCRRRQISILWYLPLMVVFFSLNKWEMITNGTGWCHFLAFAGFYLHFVVWDRVWERQMQGGGTSGVPDSAHLAEVVPESRKVG</sequence>
<reference evidence="2 3" key="2">
    <citation type="submission" date="2020-07" db="EMBL/GenBank/DDBJ databases">
        <title>Bacterial metabolism rescues the inhibition of intestinal drug absorption by food and drug additives.</title>
        <authorList>
            <person name="Zou L."/>
            <person name="Spanogiannopoulos P."/>
            <person name="Chien H.-C."/>
            <person name="Pieper L.M."/>
            <person name="Cai W."/>
            <person name="Khuri N."/>
            <person name="Pottel J."/>
            <person name="Vora B."/>
            <person name="Ni Z."/>
            <person name="Tsakalozou E."/>
            <person name="Zhang W."/>
            <person name="Shoichet B.K."/>
            <person name="Giacomini K.M."/>
            <person name="Turnbaugh P.J."/>
        </authorList>
    </citation>
    <scope>NUCLEOTIDE SEQUENCE [LARGE SCALE GENOMIC DNA]</scope>
    <source>
        <strain evidence="2 3">B33</strain>
    </source>
</reference>
<feature type="transmembrane region" description="Helical" evidence="1">
    <location>
        <begin position="41"/>
        <end position="60"/>
    </location>
</feature>
<keyword evidence="1" id="KW-1133">Transmembrane helix</keyword>
<dbReference type="AlphaFoldDB" id="A0A7Y6PJ04"/>
<feature type="non-terminal residue" evidence="2">
    <location>
        <position position="1"/>
    </location>
</feature>
<evidence type="ECO:0000313" key="3">
    <source>
        <dbReference type="Proteomes" id="UP000524321"/>
    </source>
</evidence>
<accession>A0A7Y6PJ04</accession>
<dbReference type="RefSeq" id="WP_221421049.1">
    <property type="nucleotide sequence ID" value="NZ_JABWDJ010000786.1"/>
</dbReference>
<feature type="non-terminal residue" evidence="2">
    <location>
        <position position="93"/>
    </location>
</feature>
<evidence type="ECO:0000313" key="2">
    <source>
        <dbReference type="EMBL" id="NVB76712.1"/>
    </source>
</evidence>